<dbReference type="Pfam" id="PF02365">
    <property type="entry name" value="NAM"/>
    <property type="match status" value="1"/>
</dbReference>
<evidence type="ECO:0000313" key="8">
    <source>
        <dbReference type="EMBL" id="NUU93853.1"/>
    </source>
</evidence>
<evidence type="ECO:0000256" key="3">
    <source>
        <dbReference type="ARBA" id="ARBA00023125"/>
    </source>
</evidence>
<evidence type="ECO:0000256" key="6">
    <source>
        <dbReference type="SAM" id="MobiDB-lite"/>
    </source>
</evidence>
<dbReference type="AlphaFoldDB" id="A0A6M2F8P9"/>
<feature type="compositionally biased region" description="Low complexity" evidence="6">
    <location>
        <begin position="192"/>
        <end position="204"/>
    </location>
</feature>
<sequence>MAIAATMSHNTNNEQNNNNNDCNSNSKDDDHEHDMVMPGFRFHPTEEELVEFYLRRKVEGKRFNVELITFLDLYRYDPWELPALAAIGEKEWFFYVPRDRKYRNGDRPNRVTTSGYWKATGADRMIRTESSRSIGLKKTLVFYSGKAPKGIRTSWIMNEYRLPHHETERYQKVEISLCRVYKRAGVEDHPSLPRSLPSRASSSRGPQSDKKHQSHLTVERFQPFVGQSSQQIEMEKMSETDASSSSDVTTALGLSKHNSNAYHPTLPISNSLGLPASVGEGMFLNLPKQASSSLIPSFTNLFSVTSSVSSSPVDDLHRLLNYQQASINHHHHQQQQQQQFYLLQQPQHQSSQLSSMTPQTSQQLPLNMLPDLLPPTFPDRLWEWNQMPEANRDFNNPFK</sequence>
<keyword evidence="2" id="KW-0805">Transcription regulation</keyword>
<feature type="region of interest" description="Disordered" evidence="6">
    <location>
        <begin position="188"/>
        <end position="216"/>
    </location>
</feature>
<dbReference type="InterPro" id="IPR003441">
    <property type="entry name" value="NAC-dom"/>
</dbReference>
<dbReference type="InterPro" id="IPR036093">
    <property type="entry name" value="NAC_dom_sf"/>
</dbReference>
<comment type="subcellular location">
    <subcellularLocation>
        <location evidence="1">Nucleus</location>
    </subcellularLocation>
</comment>
<protein>
    <recommendedName>
        <fullName evidence="7">NAC domain-containing protein</fullName>
    </recommendedName>
</protein>
<dbReference type="EMBL" id="GILB01013520">
    <property type="protein sequence ID" value="NUU93853.1"/>
    <property type="molecule type" value="Transcribed_RNA"/>
</dbReference>
<keyword evidence="4" id="KW-0804">Transcription</keyword>
<evidence type="ECO:0000256" key="1">
    <source>
        <dbReference type="ARBA" id="ARBA00004123"/>
    </source>
</evidence>
<proteinExistence type="predicted"/>
<evidence type="ECO:0000256" key="2">
    <source>
        <dbReference type="ARBA" id="ARBA00023015"/>
    </source>
</evidence>
<feature type="compositionally biased region" description="Low complexity" evidence="6">
    <location>
        <begin position="10"/>
        <end position="25"/>
    </location>
</feature>
<dbReference type="GO" id="GO:0003677">
    <property type="term" value="F:DNA binding"/>
    <property type="evidence" value="ECO:0007669"/>
    <property type="project" value="UniProtKB-KW"/>
</dbReference>
<dbReference type="Gene3D" id="2.170.150.80">
    <property type="entry name" value="NAC domain"/>
    <property type="match status" value="1"/>
</dbReference>
<reference evidence="8" key="1">
    <citation type="submission" date="2020-03" db="EMBL/GenBank/DDBJ databases">
        <authorList>
            <person name="Zhang R."/>
        </authorList>
    </citation>
    <scope>NUCLEOTIDE SEQUENCE</scope>
</reference>
<keyword evidence="3" id="KW-0238">DNA-binding</keyword>
<dbReference type="PANTHER" id="PTHR31744">
    <property type="entry name" value="PROTEIN CUP-SHAPED COTYLEDON 2-RELATED"/>
    <property type="match status" value="1"/>
</dbReference>
<dbReference type="FunFam" id="2.170.150.80:FF:000007">
    <property type="entry name" value="NAC domain-containing protein 35"/>
    <property type="match status" value="1"/>
</dbReference>
<evidence type="ECO:0000256" key="4">
    <source>
        <dbReference type="ARBA" id="ARBA00023163"/>
    </source>
</evidence>
<evidence type="ECO:0000259" key="7">
    <source>
        <dbReference type="PROSITE" id="PS51005"/>
    </source>
</evidence>
<dbReference type="GO" id="GO:0099402">
    <property type="term" value="P:plant organ development"/>
    <property type="evidence" value="ECO:0007669"/>
    <property type="project" value="UniProtKB-ARBA"/>
</dbReference>
<accession>A0A6M2F8P9</accession>
<dbReference type="SUPFAM" id="SSF101941">
    <property type="entry name" value="NAC domain"/>
    <property type="match status" value="1"/>
</dbReference>
<name>A0A6M2F8P9_9ROSI</name>
<dbReference type="GO" id="GO:0005634">
    <property type="term" value="C:nucleus"/>
    <property type="evidence" value="ECO:0007669"/>
    <property type="project" value="UniProtKB-SubCell"/>
</dbReference>
<feature type="region of interest" description="Disordered" evidence="6">
    <location>
        <begin position="228"/>
        <end position="249"/>
    </location>
</feature>
<keyword evidence="5" id="KW-0539">Nucleus</keyword>
<feature type="domain" description="NAC" evidence="7">
    <location>
        <begin position="36"/>
        <end position="183"/>
    </location>
</feature>
<dbReference type="GO" id="GO:0006355">
    <property type="term" value="P:regulation of DNA-templated transcription"/>
    <property type="evidence" value="ECO:0007669"/>
    <property type="project" value="InterPro"/>
</dbReference>
<feature type="region of interest" description="Disordered" evidence="6">
    <location>
        <begin position="1"/>
        <end position="30"/>
    </location>
</feature>
<organism evidence="8">
    <name type="scientific">Populus davidiana</name>
    <dbReference type="NCBI Taxonomy" id="266767"/>
    <lineage>
        <taxon>Eukaryota</taxon>
        <taxon>Viridiplantae</taxon>
        <taxon>Streptophyta</taxon>
        <taxon>Embryophyta</taxon>
        <taxon>Tracheophyta</taxon>
        <taxon>Spermatophyta</taxon>
        <taxon>Magnoliopsida</taxon>
        <taxon>eudicotyledons</taxon>
        <taxon>Gunneridae</taxon>
        <taxon>Pentapetalae</taxon>
        <taxon>rosids</taxon>
        <taxon>fabids</taxon>
        <taxon>Malpighiales</taxon>
        <taxon>Salicaceae</taxon>
        <taxon>Saliceae</taxon>
        <taxon>Populus</taxon>
    </lineage>
</organism>
<dbReference type="PANTHER" id="PTHR31744:SF79">
    <property type="entry name" value="NAC DOMAIN-CONTAINING PROTEIN"/>
    <property type="match status" value="1"/>
</dbReference>
<evidence type="ECO:0000256" key="5">
    <source>
        <dbReference type="ARBA" id="ARBA00023242"/>
    </source>
</evidence>
<dbReference type="PROSITE" id="PS51005">
    <property type="entry name" value="NAC"/>
    <property type="match status" value="1"/>
</dbReference>